<dbReference type="AlphaFoldDB" id="A0A0B5E6K7"/>
<keyword evidence="8 14" id="KW-0472">Membrane</keyword>
<evidence type="ECO:0000256" key="11">
    <source>
        <dbReference type="ARBA" id="ARBA00030211"/>
    </source>
</evidence>
<dbReference type="Pfam" id="PF03626">
    <property type="entry name" value="COX4_pro"/>
    <property type="match status" value="1"/>
</dbReference>
<keyword evidence="5" id="KW-1003">Cell membrane</keyword>
<dbReference type="PANTHER" id="PTHR36835:SF1">
    <property type="entry name" value="CYTOCHROME BO(3) UBIQUINOL OXIDASE SUBUNIT 4"/>
    <property type="match status" value="1"/>
</dbReference>
<keyword evidence="16" id="KW-1185">Reference proteome</keyword>
<dbReference type="RefSeq" id="WP_043871245.1">
    <property type="nucleotide sequence ID" value="NZ_CP004393.1"/>
</dbReference>
<evidence type="ECO:0000256" key="12">
    <source>
        <dbReference type="ARBA" id="ARBA00031887"/>
    </source>
</evidence>
<evidence type="ECO:0000256" key="7">
    <source>
        <dbReference type="ARBA" id="ARBA00022989"/>
    </source>
</evidence>
<dbReference type="GO" id="GO:0015990">
    <property type="term" value="P:electron transport coupled proton transport"/>
    <property type="evidence" value="ECO:0007669"/>
    <property type="project" value="TreeGrafter"/>
</dbReference>
<organism evidence="15 16">
    <name type="scientific">Celeribacter indicus</name>
    <dbReference type="NCBI Taxonomy" id="1208324"/>
    <lineage>
        <taxon>Bacteria</taxon>
        <taxon>Pseudomonadati</taxon>
        <taxon>Pseudomonadota</taxon>
        <taxon>Alphaproteobacteria</taxon>
        <taxon>Rhodobacterales</taxon>
        <taxon>Roseobacteraceae</taxon>
        <taxon>Celeribacter</taxon>
    </lineage>
</organism>
<comment type="subunit">
    <text evidence="3">Heterooctamer of two A chains, two B chains, two C chains and two D chains.</text>
</comment>
<evidence type="ECO:0000256" key="3">
    <source>
        <dbReference type="ARBA" id="ARBA00011700"/>
    </source>
</evidence>
<name>A0A0B5E6K7_9RHOB</name>
<evidence type="ECO:0000256" key="4">
    <source>
        <dbReference type="ARBA" id="ARBA00014689"/>
    </source>
</evidence>
<dbReference type="InterPro" id="IPR050968">
    <property type="entry name" value="Cytochrome_c_oxidase_bac_sub4"/>
</dbReference>
<dbReference type="PANTHER" id="PTHR36835">
    <property type="entry name" value="CYTOCHROME BO(3) UBIQUINOL OXIDASE SUBUNIT 4"/>
    <property type="match status" value="1"/>
</dbReference>
<gene>
    <name evidence="15" type="ORF">P73_4375</name>
</gene>
<dbReference type="HOGENOM" id="CLU_140945_1_0_5"/>
<comment type="function">
    <text evidence="9">Cytochrome bo(3) ubiquinol terminal oxidase is the component of the aerobic respiratory chain of E.coli that predominates when cells are grown at high aeration. Has proton pump activity across the membrane in addition to electron transfer, pumping 2 protons/electron.</text>
</comment>
<proteinExistence type="inferred from homology"/>
<evidence type="ECO:0000256" key="13">
    <source>
        <dbReference type="ARBA" id="ARBA00032185"/>
    </source>
</evidence>
<evidence type="ECO:0000256" key="2">
    <source>
        <dbReference type="ARBA" id="ARBA00008079"/>
    </source>
</evidence>
<sequence length="108" mass="12026">MTRRPPESEDVGRARERRRYLTGAAVTLVTTALAFALVAWSGLSSGVLMPGIAGLALIQIAAHFHYFLHIDIRRSHRDDLLLVLFTALIVLLMVGGTLWILADQWSRM</sequence>
<evidence type="ECO:0000256" key="10">
    <source>
        <dbReference type="ARBA" id="ARBA00030071"/>
    </source>
</evidence>
<feature type="transmembrane region" description="Helical" evidence="14">
    <location>
        <begin position="80"/>
        <end position="102"/>
    </location>
</feature>
<dbReference type="STRING" id="1208324.P73_4375"/>
<evidence type="ECO:0000256" key="8">
    <source>
        <dbReference type="ARBA" id="ARBA00023136"/>
    </source>
</evidence>
<dbReference type="EMBL" id="CP004393">
    <property type="protein sequence ID" value="AJE49090.1"/>
    <property type="molecule type" value="Genomic_DNA"/>
</dbReference>
<dbReference type="GO" id="GO:0005886">
    <property type="term" value="C:plasma membrane"/>
    <property type="evidence" value="ECO:0007669"/>
    <property type="project" value="UniProtKB-SubCell"/>
</dbReference>
<dbReference type="GO" id="GO:0009319">
    <property type="term" value="C:cytochrome o ubiquinol oxidase complex"/>
    <property type="evidence" value="ECO:0007669"/>
    <property type="project" value="TreeGrafter"/>
</dbReference>
<protein>
    <recommendedName>
        <fullName evidence="4">Cytochrome bo(3) ubiquinol oxidase subunit 4</fullName>
    </recommendedName>
    <alternativeName>
        <fullName evidence="13">Cytochrome o ubiquinol oxidase subunit 4</fullName>
    </alternativeName>
    <alternativeName>
        <fullName evidence="10">Oxidase bo(3) subunit 4</fullName>
    </alternativeName>
    <alternativeName>
        <fullName evidence="11">Ubiquinol oxidase polypeptide IV</fullName>
    </alternativeName>
    <alternativeName>
        <fullName evidence="12">Ubiquinol oxidase subunit 4</fullName>
    </alternativeName>
</protein>
<evidence type="ECO:0000256" key="5">
    <source>
        <dbReference type="ARBA" id="ARBA00022475"/>
    </source>
</evidence>
<dbReference type="GO" id="GO:0019646">
    <property type="term" value="P:aerobic electron transport chain"/>
    <property type="evidence" value="ECO:0007669"/>
    <property type="project" value="TreeGrafter"/>
</dbReference>
<accession>A0A0B5E6K7</accession>
<evidence type="ECO:0000313" key="16">
    <source>
        <dbReference type="Proteomes" id="UP000031521"/>
    </source>
</evidence>
<evidence type="ECO:0000256" key="9">
    <source>
        <dbReference type="ARBA" id="ARBA00025694"/>
    </source>
</evidence>
<feature type="transmembrane region" description="Helical" evidence="14">
    <location>
        <begin position="47"/>
        <end position="68"/>
    </location>
</feature>
<evidence type="ECO:0000256" key="1">
    <source>
        <dbReference type="ARBA" id="ARBA00004651"/>
    </source>
</evidence>
<dbReference type="Proteomes" id="UP000031521">
    <property type="component" value="Chromosome"/>
</dbReference>
<dbReference type="KEGG" id="cid:P73_4375"/>
<evidence type="ECO:0000256" key="6">
    <source>
        <dbReference type="ARBA" id="ARBA00022692"/>
    </source>
</evidence>
<evidence type="ECO:0000313" key="15">
    <source>
        <dbReference type="EMBL" id="AJE49090.1"/>
    </source>
</evidence>
<dbReference type="GO" id="GO:0015078">
    <property type="term" value="F:proton transmembrane transporter activity"/>
    <property type="evidence" value="ECO:0007669"/>
    <property type="project" value="TreeGrafter"/>
</dbReference>
<keyword evidence="7 14" id="KW-1133">Transmembrane helix</keyword>
<reference evidence="15 16" key="1">
    <citation type="journal article" date="2014" name="Int. J. Syst. Evol. Microbiol.">
        <title>Celeribacter indicus sp. nov., a polycyclic aromatic hydrocarbon-degrading bacterium from deep-sea sediment and reclassification of Huaishuia halophila as Celeribacter halophilus comb. nov.</title>
        <authorList>
            <person name="Lai Q."/>
            <person name="Cao J."/>
            <person name="Yuan J."/>
            <person name="Li F."/>
            <person name="Shao Z."/>
        </authorList>
    </citation>
    <scope>NUCLEOTIDE SEQUENCE [LARGE SCALE GENOMIC DNA]</scope>
    <source>
        <strain evidence="15">P73</strain>
    </source>
</reference>
<feature type="transmembrane region" description="Helical" evidence="14">
    <location>
        <begin position="20"/>
        <end position="41"/>
    </location>
</feature>
<comment type="similarity">
    <text evidence="2">Belongs to the cytochrome c oxidase bacterial subunit 4 family.</text>
</comment>
<comment type="subcellular location">
    <subcellularLocation>
        <location evidence="1">Cell membrane</location>
        <topology evidence="1">Multi-pass membrane protein</topology>
    </subcellularLocation>
</comment>
<keyword evidence="6 14" id="KW-0812">Transmembrane</keyword>
<dbReference type="InterPro" id="IPR005171">
    <property type="entry name" value="Cyt_c_oxidase_su4_prok"/>
</dbReference>
<dbReference type="GO" id="GO:0009486">
    <property type="term" value="F:cytochrome bo3 ubiquinol oxidase activity"/>
    <property type="evidence" value="ECO:0007669"/>
    <property type="project" value="TreeGrafter"/>
</dbReference>
<evidence type="ECO:0000256" key="14">
    <source>
        <dbReference type="SAM" id="Phobius"/>
    </source>
</evidence>